<name>A0A561V6A9_9ACTN</name>
<evidence type="ECO:0000313" key="5">
    <source>
        <dbReference type="Proteomes" id="UP000318186"/>
    </source>
</evidence>
<keyword evidence="6" id="KW-1185">Reference proteome</keyword>
<keyword evidence="2" id="KW-0472">Membrane</keyword>
<gene>
    <name evidence="3" type="ORF">FHX80_115656</name>
    <name evidence="4" type="ORF">OIE64_03575</name>
</gene>
<evidence type="ECO:0000313" key="4">
    <source>
        <dbReference type="EMBL" id="WSC12018.1"/>
    </source>
</evidence>
<dbReference type="AlphaFoldDB" id="A0A561V6A9"/>
<sequence>MAPDTPRPRMQHVTSAGTTLAVTLAPLVIGVLLARTMALDPHTPVNALITRGGRGAGVSPAEWRGCGRSALRRCRRTWQPRTGTSGRAADASAPAGGRSHGRTQPIR</sequence>
<keyword evidence="2" id="KW-0812">Transmembrane</keyword>
<proteinExistence type="predicted"/>
<feature type="transmembrane region" description="Helical" evidence="2">
    <location>
        <begin position="12"/>
        <end position="34"/>
    </location>
</feature>
<dbReference type="RefSeq" id="WP_145766792.1">
    <property type="nucleotide sequence ID" value="NZ_CP109114.1"/>
</dbReference>
<evidence type="ECO:0000256" key="2">
    <source>
        <dbReference type="SAM" id="Phobius"/>
    </source>
</evidence>
<keyword evidence="2" id="KW-1133">Transmembrane helix</keyword>
<dbReference type="Proteomes" id="UP000318186">
    <property type="component" value="Unassembled WGS sequence"/>
</dbReference>
<dbReference type="EMBL" id="VIWW01000001">
    <property type="protein sequence ID" value="TWG07152.1"/>
    <property type="molecule type" value="Genomic_DNA"/>
</dbReference>
<evidence type="ECO:0000313" key="6">
    <source>
        <dbReference type="Proteomes" id="UP001330827"/>
    </source>
</evidence>
<feature type="region of interest" description="Disordered" evidence="1">
    <location>
        <begin position="77"/>
        <end position="107"/>
    </location>
</feature>
<reference evidence="4 6" key="2">
    <citation type="submission" date="2022-10" db="EMBL/GenBank/DDBJ databases">
        <title>The complete genomes of actinobacterial strains from the NBC collection.</title>
        <authorList>
            <person name="Joergensen T.S."/>
            <person name="Alvarez Arevalo M."/>
            <person name="Sterndorff E.B."/>
            <person name="Faurdal D."/>
            <person name="Vuksanovic O."/>
            <person name="Mourched A.-S."/>
            <person name="Charusanti P."/>
            <person name="Shaw S."/>
            <person name="Blin K."/>
            <person name="Weber T."/>
        </authorList>
    </citation>
    <scope>NUCLEOTIDE SEQUENCE [LARGE SCALE GENOMIC DNA]</scope>
    <source>
        <strain evidence="4 6">NBC 01769</strain>
    </source>
</reference>
<organism evidence="3 5">
    <name type="scientific">Streptomyces brevispora</name>
    <dbReference type="NCBI Taxonomy" id="887462"/>
    <lineage>
        <taxon>Bacteria</taxon>
        <taxon>Bacillati</taxon>
        <taxon>Actinomycetota</taxon>
        <taxon>Actinomycetes</taxon>
        <taxon>Kitasatosporales</taxon>
        <taxon>Streptomycetaceae</taxon>
        <taxon>Streptomyces</taxon>
    </lineage>
</organism>
<reference evidence="3 5" key="1">
    <citation type="submission" date="2019-06" db="EMBL/GenBank/DDBJ databases">
        <title>Sequencing the genomes of 1000 actinobacteria strains.</title>
        <authorList>
            <person name="Klenk H.-P."/>
        </authorList>
    </citation>
    <scope>NUCLEOTIDE SEQUENCE [LARGE SCALE GENOMIC DNA]</scope>
    <source>
        <strain evidence="3 5">DSM 42059</strain>
    </source>
</reference>
<dbReference type="OrthoDB" id="4316169at2"/>
<dbReference type="Proteomes" id="UP001330827">
    <property type="component" value="Chromosome"/>
</dbReference>
<evidence type="ECO:0000256" key="1">
    <source>
        <dbReference type="SAM" id="MobiDB-lite"/>
    </source>
</evidence>
<accession>A0A561V6A9</accession>
<dbReference type="EMBL" id="CP109114">
    <property type="protein sequence ID" value="WSC12018.1"/>
    <property type="molecule type" value="Genomic_DNA"/>
</dbReference>
<protein>
    <submittedName>
        <fullName evidence="3">Uncharacterized protein</fullName>
    </submittedName>
</protein>
<evidence type="ECO:0000313" key="3">
    <source>
        <dbReference type="EMBL" id="TWG07152.1"/>
    </source>
</evidence>